<dbReference type="RefSeq" id="WP_069912569.1">
    <property type="nucleotide sequence ID" value="NZ_LAJE02000400.1"/>
</dbReference>
<dbReference type="EMBL" id="LAJE02000400">
    <property type="protein sequence ID" value="OEO28088.1"/>
    <property type="molecule type" value="Genomic_DNA"/>
</dbReference>
<proteinExistence type="predicted"/>
<dbReference type="Gene3D" id="1.20.272.10">
    <property type="match status" value="1"/>
</dbReference>
<dbReference type="GO" id="GO:0003677">
    <property type="term" value="F:DNA binding"/>
    <property type="evidence" value="ECO:0007669"/>
    <property type="project" value="InterPro"/>
</dbReference>
<name>A0A1E5XHL3_9HYPH</name>
<reference evidence="1 2" key="1">
    <citation type="journal article" date="2015" name="Genome Announc.">
        <title>Genome Assemblies of Three Soil-Associated Devosia species: D. insulae, D. limi, and D. soli.</title>
        <authorList>
            <person name="Hassan Y.I."/>
            <person name="Lepp D."/>
            <person name="Zhou T."/>
        </authorList>
    </citation>
    <scope>NUCLEOTIDE SEQUENCE [LARGE SCALE GENOMIC DNA]</scope>
    <source>
        <strain evidence="1 2">DS-56</strain>
    </source>
</reference>
<comment type="caution">
    <text evidence="1">The sequence shown here is derived from an EMBL/GenBank/DDBJ whole genome shotgun (WGS) entry which is preliminary data.</text>
</comment>
<dbReference type="OrthoDB" id="7276772at2"/>
<dbReference type="InterPro" id="IPR008921">
    <property type="entry name" value="DNA_pol3_clamp-load_cplx_C"/>
</dbReference>
<dbReference type="SUPFAM" id="SSF48019">
    <property type="entry name" value="post-AAA+ oligomerization domain-like"/>
    <property type="match status" value="1"/>
</dbReference>
<protein>
    <submittedName>
        <fullName evidence="1">AAA family ATPase</fullName>
    </submittedName>
</protein>
<dbReference type="AlphaFoldDB" id="A0A1E5XHL3"/>
<sequence length="197" mass="22469">MTQDGIKVKQAPDPWQRTTTENGFPADEVISALQKSIRRGLTENAVLLGWEMYLTSPELEQKLWDRLAVISVEDVGFGNLDAPVLIDTLYRTHQRFDRPTHDRFLFAAHAIRVLSSGKKDRTTDDMVNWAKHAMAFGERLPEIPDFAVDMHTGRGEAMGRDYLYFMTEASKVSPEIEGRDERYRDWILAALKAGKLT</sequence>
<dbReference type="GO" id="GO:0006260">
    <property type="term" value="P:DNA replication"/>
    <property type="evidence" value="ECO:0007669"/>
    <property type="project" value="InterPro"/>
</dbReference>
<organism evidence="1 2">
    <name type="scientific">Devosia insulae DS-56</name>
    <dbReference type="NCBI Taxonomy" id="1116389"/>
    <lineage>
        <taxon>Bacteria</taxon>
        <taxon>Pseudomonadati</taxon>
        <taxon>Pseudomonadota</taxon>
        <taxon>Alphaproteobacteria</taxon>
        <taxon>Hyphomicrobiales</taxon>
        <taxon>Devosiaceae</taxon>
        <taxon>Devosia</taxon>
    </lineage>
</organism>
<gene>
    <name evidence="1" type="ORF">VW23_000390</name>
</gene>
<evidence type="ECO:0000313" key="1">
    <source>
        <dbReference type="EMBL" id="OEO28088.1"/>
    </source>
</evidence>
<dbReference type="Proteomes" id="UP000095463">
    <property type="component" value="Unassembled WGS sequence"/>
</dbReference>
<evidence type="ECO:0000313" key="2">
    <source>
        <dbReference type="Proteomes" id="UP000095463"/>
    </source>
</evidence>
<keyword evidence="2" id="KW-1185">Reference proteome</keyword>
<accession>A0A1E5XHL3</accession>